<name>A0A5J5ABX6_9ASTE</name>
<dbReference type="InterPro" id="IPR005174">
    <property type="entry name" value="KIB1-4_b-propeller"/>
</dbReference>
<protein>
    <recommendedName>
        <fullName evidence="1">KIB1-4 beta-propeller domain-containing protein</fullName>
    </recommendedName>
</protein>
<keyword evidence="3" id="KW-1185">Reference proteome</keyword>
<dbReference type="AlphaFoldDB" id="A0A5J5ABX6"/>
<feature type="domain" description="KIB1-4 beta-propeller" evidence="1">
    <location>
        <begin position="37"/>
        <end position="252"/>
    </location>
</feature>
<accession>A0A5J5ABX6</accession>
<evidence type="ECO:0000259" key="1">
    <source>
        <dbReference type="Pfam" id="PF03478"/>
    </source>
</evidence>
<evidence type="ECO:0000313" key="2">
    <source>
        <dbReference type="EMBL" id="KAA8528060.1"/>
    </source>
</evidence>
<sequence>MGELWDSRARSILRKTSSVDGSDDEISISSGRFIQAAVCKNWALGVQRHSLSHCFLQDLVSKQKIKLPSSTIPLNQIHKFILSAPPTQPDCIVLFLLKNCPRFMFCRVGDNKWTKLDYDEDRDDGITVFVDVITFDGKLYGLDGEGTLRLIEVGSHLLQVVSIEAELPNWSRLKKHQLVECRGRLVLVQRTSVRKTLFSLLIFVMDFVESKWMLVTNSHNWVFFLSHNYSFCLPGRDLGIRGNSVYFTENDDDLVPDNLSKNEELITGEEEKDFKETKEASNLEDGWNVQGGEDNQIILSKLSLDLQRKIAKSIRTTRDYMNFRGVCRRWRSLAPPIRWRSADPMGSTSTSIRYPWLMFSEGDQKDVYKFYDPIYDVTYYMNNTDLFKCKIHCSKDGWLLVSEDIWSGDKNWTYEDLYIDEKEFIPSCGNPVFYDDNFYCLGQDGSLGVFKLNETDYSWGHDMGTAIHRHHRARSVFRGDTIWGQPSIAITMLDLFLEWRIS</sequence>
<dbReference type="PANTHER" id="PTHR33127:SF5">
    <property type="entry name" value="TRANSMEMBRANE PROTEIN"/>
    <property type="match status" value="1"/>
</dbReference>
<reference evidence="2 3" key="1">
    <citation type="submission" date="2019-09" db="EMBL/GenBank/DDBJ databases">
        <title>A chromosome-level genome assembly of the Chinese tupelo Nyssa sinensis.</title>
        <authorList>
            <person name="Yang X."/>
            <person name="Kang M."/>
            <person name="Yang Y."/>
            <person name="Xiong H."/>
            <person name="Wang M."/>
            <person name="Zhang Z."/>
            <person name="Wang Z."/>
            <person name="Wu H."/>
            <person name="Ma T."/>
            <person name="Liu J."/>
            <person name="Xi Z."/>
        </authorList>
    </citation>
    <scope>NUCLEOTIDE SEQUENCE [LARGE SCALE GENOMIC DNA]</scope>
    <source>
        <strain evidence="2">J267</strain>
        <tissue evidence="2">Leaf</tissue>
    </source>
</reference>
<evidence type="ECO:0000313" key="3">
    <source>
        <dbReference type="Proteomes" id="UP000325577"/>
    </source>
</evidence>
<gene>
    <name evidence="2" type="ORF">F0562_035071</name>
</gene>
<dbReference type="Pfam" id="PF03478">
    <property type="entry name" value="Beta-prop_KIB1-4"/>
    <property type="match status" value="1"/>
</dbReference>
<dbReference type="OrthoDB" id="1863935at2759"/>
<dbReference type="EMBL" id="CM018045">
    <property type="protein sequence ID" value="KAA8528060.1"/>
    <property type="molecule type" value="Genomic_DNA"/>
</dbReference>
<organism evidence="2 3">
    <name type="scientific">Nyssa sinensis</name>
    <dbReference type="NCBI Taxonomy" id="561372"/>
    <lineage>
        <taxon>Eukaryota</taxon>
        <taxon>Viridiplantae</taxon>
        <taxon>Streptophyta</taxon>
        <taxon>Embryophyta</taxon>
        <taxon>Tracheophyta</taxon>
        <taxon>Spermatophyta</taxon>
        <taxon>Magnoliopsida</taxon>
        <taxon>eudicotyledons</taxon>
        <taxon>Gunneridae</taxon>
        <taxon>Pentapetalae</taxon>
        <taxon>asterids</taxon>
        <taxon>Cornales</taxon>
        <taxon>Nyssaceae</taxon>
        <taxon>Nyssa</taxon>
    </lineage>
</organism>
<dbReference type="Proteomes" id="UP000325577">
    <property type="component" value="Linkage Group LG21"/>
</dbReference>
<dbReference type="PANTHER" id="PTHR33127">
    <property type="entry name" value="TRANSMEMBRANE PROTEIN"/>
    <property type="match status" value="1"/>
</dbReference>
<proteinExistence type="predicted"/>